<keyword evidence="2" id="KW-0808">Transferase</keyword>
<feature type="chain" id="PRO_5032540401" description="Glycosyl transferase CAP10 domain-containing protein" evidence="3">
    <location>
        <begin position="26"/>
        <end position="837"/>
    </location>
</feature>
<feature type="signal peptide" evidence="3">
    <location>
        <begin position="1"/>
        <end position="25"/>
    </location>
</feature>
<gene>
    <name evidence="5" type="ORF">HXX76_001948</name>
</gene>
<dbReference type="InterPro" id="IPR006598">
    <property type="entry name" value="CAP10"/>
</dbReference>
<accession>A0A835WA48</accession>
<evidence type="ECO:0000259" key="4">
    <source>
        <dbReference type="SMART" id="SM00672"/>
    </source>
</evidence>
<feature type="domain" description="Glycosyl transferase CAP10" evidence="4">
    <location>
        <begin position="142"/>
        <end position="407"/>
    </location>
</feature>
<dbReference type="EMBL" id="JAEHOC010000003">
    <property type="protein sequence ID" value="KAG2443597.1"/>
    <property type="molecule type" value="Genomic_DNA"/>
</dbReference>
<reference evidence="5" key="1">
    <citation type="journal article" date="2020" name="bioRxiv">
        <title>Comparative genomics of Chlamydomonas.</title>
        <authorList>
            <person name="Craig R.J."/>
            <person name="Hasan A.R."/>
            <person name="Ness R.W."/>
            <person name="Keightley P.D."/>
        </authorList>
    </citation>
    <scope>NUCLEOTIDE SEQUENCE</scope>
    <source>
        <strain evidence="5">SAG 7.73</strain>
    </source>
</reference>
<protein>
    <recommendedName>
        <fullName evidence="4">Glycosyl transferase CAP10 domain-containing protein</fullName>
    </recommendedName>
</protein>
<dbReference type="InterPro" id="IPR051091">
    <property type="entry name" value="O-Glucosyltr/Glycosyltrsf_90"/>
</dbReference>
<dbReference type="Proteomes" id="UP000650467">
    <property type="component" value="Unassembled WGS sequence"/>
</dbReference>
<evidence type="ECO:0000313" key="6">
    <source>
        <dbReference type="Proteomes" id="UP000650467"/>
    </source>
</evidence>
<evidence type="ECO:0000256" key="2">
    <source>
        <dbReference type="ARBA" id="ARBA00022679"/>
    </source>
</evidence>
<comment type="similarity">
    <text evidence="1">Belongs to the glycosyltransferase 90 family.</text>
</comment>
<sequence length="837" mass="96937">MQQLLPAFVALVVTATACLSIGATANDQPKFVPHFDLLAAPVGKVTPPEHEWAQHLRDNLRADMAYWRQRAPLKTNTTMQLYEKLVDQKYTAIFKLVLIYKNRIYYPLRDDPQNPQPPLPCAPQVEAFYRHLQPMLERGDIQLPDVVFVHNVDDNMPRWCGPDKNCTAPLLSIIKTTDDVLGNDTDILIPQFLFLAKSTYHYPWHLKKDVAYFRGRPFCSHAWTNKFLPKCDTCCVRPWMAYLSMQDEEQGRGQSVLDVALLEPWQGSSSCMPKQAPIKTSVPLGNHTYYKYLLHLEGNTASFRLDLLLHTNSLVLYQNQPFLAHYTRSLQPNVHYVPFWNTTSRGMGMEDIYDVMQTVRHTDSVRPQDIQRIVRDAQNFAVKYLTATARARYLHDALQAYKSLFEDMDPFIEQMVARMRERGFRIPQDTGGAANDPAGFISAFDYLEAPVGNAPPAEHEWAQHLRENLDPDIAYWRQRGRLKANATMQLYEEVMKRQLTAVFKMVLIYKNKIYYPLRDDTHGQDPPLPCAPQIEAFYKHLQPLLDRGVVKMPDVLFVHNVEDNVPRWCGPDKNCTAPLLSIIKTLDDVKGDDTDILIPQFLFLAKSTYHYPWHLKKDVAFFRGRPFCSAWWDKKLQPKCDVICTRTWLAYLSMQDELEGRGQSVLDVALVEPWQGSSSCMPRSPSVKRGLPLANHTYYKYLIHLEGMTTSFRMDMLLHTNSLVLYQNQPFLAHFTRSLQPNVHYVPFWNTTTRGMGMEDIYDVMQTVRHTDSVRPQDIQRIVRDAQNFAVKYLTVPARARYLRDALQAYKSLFEDMDPFIEQMVARMRERGFRIPQ</sequence>
<proteinExistence type="inferred from homology"/>
<organism evidence="5 6">
    <name type="scientific">Chlamydomonas incerta</name>
    <dbReference type="NCBI Taxonomy" id="51695"/>
    <lineage>
        <taxon>Eukaryota</taxon>
        <taxon>Viridiplantae</taxon>
        <taxon>Chlorophyta</taxon>
        <taxon>core chlorophytes</taxon>
        <taxon>Chlorophyceae</taxon>
        <taxon>CS clade</taxon>
        <taxon>Chlamydomonadales</taxon>
        <taxon>Chlamydomonadaceae</taxon>
        <taxon>Chlamydomonas</taxon>
    </lineage>
</organism>
<dbReference type="GO" id="GO:0016740">
    <property type="term" value="F:transferase activity"/>
    <property type="evidence" value="ECO:0007669"/>
    <property type="project" value="UniProtKB-KW"/>
</dbReference>
<dbReference type="SMART" id="SM00672">
    <property type="entry name" value="CAP10"/>
    <property type="match status" value="1"/>
</dbReference>
<keyword evidence="6" id="KW-1185">Reference proteome</keyword>
<evidence type="ECO:0000313" key="5">
    <source>
        <dbReference type="EMBL" id="KAG2443597.1"/>
    </source>
</evidence>
<dbReference type="OrthoDB" id="541052at2759"/>
<dbReference type="PANTHER" id="PTHR12203">
    <property type="entry name" value="KDEL LYS-ASP-GLU-LEU CONTAINING - RELATED"/>
    <property type="match status" value="1"/>
</dbReference>
<name>A0A835WA48_CHLIN</name>
<dbReference type="AlphaFoldDB" id="A0A835WA48"/>
<keyword evidence="3" id="KW-0732">Signal</keyword>
<evidence type="ECO:0000256" key="3">
    <source>
        <dbReference type="SAM" id="SignalP"/>
    </source>
</evidence>
<comment type="caution">
    <text evidence="5">The sequence shown here is derived from an EMBL/GenBank/DDBJ whole genome shotgun (WGS) entry which is preliminary data.</text>
</comment>
<dbReference type="Pfam" id="PF05686">
    <property type="entry name" value="Glyco_transf_90"/>
    <property type="match status" value="2"/>
</dbReference>
<dbReference type="PANTHER" id="PTHR12203:SF35">
    <property type="entry name" value="PROTEIN O-GLUCOSYLTRANSFERASE 1"/>
    <property type="match status" value="1"/>
</dbReference>
<evidence type="ECO:0000256" key="1">
    <source>
        <dbReference type="ARBA" id="ARBA00010118"/>
    </source>
</evidence>